<evidence type="ECO:0000259" key="7">
    <source>
        <dbReference type="Pfam" id="PF00590"/>
    </source>
</evidence>
<dbReference type="EC" id="2.1.1.198" evidence="6"/>
<dbReference type="CDD" id="cd11648">
    <property type="entry name" value="RsmI"/>
    <property type="match status" value="1"/>
</dbReference>
<comment type="catalytic activity">
    <reaction evidence="6">
        <text>cytidine(1402) in 16S rRNA + S-adenosyl-L-methionine = 2'-O-methylcytidine(1402) in 16S rRNA + S-adenosyl-L-homocysteine + H(+)</text>
        <dbReference type="Rhea" id="RHEA:42924"/>
        <dbReference type="Rhea" id="RHEA-COMP:10285"/>
        <dbReference type="Rhea" id="RHEA-COMP:10286"/>
        <dbReference type="ChEBI" id="CHEBI:15378"/>
        <dbReference type="ChEBI" id="CHEBI:57856"/>
        <dbReference type="ChEBI" id="CHEBI:59789"/>
        <dbReference type="ChEBI" id="CHEBI:74495"/>
        <dbReference type="ChEBI" id="CHEBI:82748"/>
        <dbReference type="EC" id="2.1.1.198"/>
    </reaction>
</comment>
<keyword evidence="9" id="KW-1185">Reference proteome</keyword>
<dbReference type="InterPro" id="IPR014777">
    <property type="entry name" value="4pyrrole_Mease_sub1"/>
</dbReference>
<evidence type="ECO:0000256" key="3">
    <source>
        <dbReference type="ARBA" id="ARBA00022603"/>
    </source>
</evidence>
<dbReference type="GO" id="GO:0070677">
    <property type="term" value="F:rRNA (cytosine-2'-O-)-methyltransferase activity"/>
    <property type="evidence" value="ECO:0007669"/>
    <property type="project" value="UniProtKB-UniRule"/>
</dbReference>
<evidence type="ECO:0000256" key="4">
    <source>
        <dbReference type="ARBA" id="ARBA00022679"/>
    </source>
</evidence>
<dbReference type="PANTHER" id="PTHR46111:SF1">
    <property type="entry name" value="RIBOSOMAL RNA SMALL SUBUNIT METHYLTRANSFERASE I"/>
    <property type="match status" value="1"/>
</dbReference>
<dbReference type="InterPro" id="IPR000878">
    <property type="entry name" value="4pyrrol_Mease"/>
</dbReference>
<keyword evidence="4 6" id="KW-0808">Transferase</keyword>
<dbReference type="NCBIfam" id="TIGR00096">
    <property type="entry name" value="16S rRNA (cytidine(1402)-2'-O)-methyltransferase"/>
    <property type="match status" value="1"/>
</dbReference>
<evidence type="ECO:0000256" key="1">
    <source>
        <dbReference type="ARBA" id="ARBA00022490"/>
    </source>
</evidence>
<dbReference type="PANTHER" id="PTHR46111">
    <property type="entry name" value="RIBOSOMAL RNA SMALL SUBUNIT METHYLTRANSFERASE I"/>
    <property type="match status" value="1"/>
</dbReference>
<feature type="domain" description="Tetrapyrrole methylase" evidence="7">
    <location>
        <begin position="1"/>
        <end position="199"/>
    </location>
</feature>
<dbReference type="Gene3D" id="3.40.1010.10">
    <property type="entry name" value="Cobalt-precorrin-4 Transmethylase, Domain 1"/>
    <property type="match status" value="1"/>
</dbReference>
<dbReference type="Pfam" id="PF00590">
    <property type="entry name" value="TP_methylase"/>
    <property type="match status" value="1"/>
</dbReference>
<dbReference type="PIRSF" id="PIRSF005917">
    <property type="entry name" value="MTase_YraL"/>
    <property type="match status" value="1"/>
</dbReference>
<dbReference type="InterPro" id="IPR008189">
    <property type="entry name" value="rRNA_ssu_MeTfrase_I"/>
</dbReference>
<keyword evidence="3 6" id="KW-0489">Methyltransferase</keyword>
<evidence type="ECO:0000256" key="2">
    <source>
        <dbReference type="ARBA" id="ARBA00022552"/>
    </source>
</evidence>
<comment type="subcellular location">
    <subcellularLocation>
        <location evidence="6">Cytoplasm</location>
    </subcellularLocation>
</comment>
<keyword evidence="5 6" id="KW-0949">S-adenosyl-L-methionine</keyword>
<dbReference type="EMBL" id="BSDY01000020">
    <property type="protein sequence ID" value="GLI57589.1"/>
    <property type="molecule type" value="Genomic_DNA"/>
</dbReference>
<sequence>MLYIVATPIGNLEDITYRAVRTLKEVDYVFAEDTRVTKKLLNHFEIDTVVYRYDEFTKSHQVENIMNLLAEGKEIALVTDAGTPCISDPGFEVVDAALNEGYKVVPVAGVSALTAAASVAGISMKRITFEGFLPKKKGRQTLLKELSKEERVVVLYESPHRILKTLKEIKEIFGDRYVVIVREITKLYEEIIRGTTSELIERLEENPIKGEIVLLIKEEVKEKKRVKVNKYARD</sequence>
<dbReference type="FunFam" id="3.30.950.10:FF:000002">
    <property type="entry name" value="Ribosomal RNA small subunit methyltransferase I"/>
    <property type="match status" value="1"/>
</dbReference>
<comment type="similarity">
    <text evidence="6">Belongs to the methyltransferase superfamily. RsmI family.</text>
</comment>
<evidence type="ECO:0000256" key="6">
    <source>
        <dbReference type="HAMAP-Rule" id="MF_01877"/>
    </source>
</evidence>
<organism evidence="8 9">
    <name type="scientific">Propionigenium maris DSM 9537</name>
    <dbReference type="NCBI Taxonomy" id="1123000"/>
    <lineage>
        <taxon>Bacteria</taxon>
        <taxon>Fusobacteriati</taxon>
        <taxon>Fusobacteriota</taxon>
        <taxon>Fusobacteriia</taxon>
        <taxon>Fusobacteriales</taxon>
        <taxon>Fusobacteriaceae</taxon>
        <taxon>Propionigenium</taxon>
    </lineage>
</organism>
<dbReference type="InterPro" id="IPR035996">
    <property type="entry name" value="4pyrrol_Methylase_sf"/>
</dbReference>
<dbReference type="InterPro" id="IPR014776">
    <property type="entry name" value="4pyrrole_Mease_sub2"/>
</dbReference>
<dbReference type="GO" id="GO:0005737">
    <property type="term" value="C:cytoplasm"/>
    <property type="evidence" value="ECO:0007669"/>
    <property type="project" value="UniProtKB-SubCell"/>
</dbReference>
<evidence type="ECO:0000313" key="8">
    <source>
        <dbReference type="EMBL" id="GLI57589.1"/>
    </source>
</evidence>
<evidence type="ECO:0000256" key="5">
    <source>
        <dbReference type="ARBA" id="ARBA00022691"/>
    </source>
</evidence>
<evidence type="ECO:0000313" key="9">
    <source>
        <dbReference type="Proteomes" id="UP001144471"/>
    </source>
</evidence>
<comment type="caution">
    <text evidence="8">The sequence shown here is derived from an EMBL/GenBank/DDBJ whole genome shotgun (WGS) entry which is preliminary data.</text>
</comment>
<protein>
    <recommendedName>
        <fullName evidence="6">Ribosomal RNA small subunit methyltransferase I</fullName>
        <ecNumber evidence="6">2.1.1.198</ecNumber>
    </recommendedName>
    <alternativeName>
        <fullName evidence="6">16S rRNA 2'-O-ribose C1402 methyltransferase</fullName>
    </alternativeName>
    <alternativeName>
        <fullName evidence="6">rRNA (cytidine-2'-O-)-methyltransferase RsmI</fullName>
    </alternativeName>
</protein>
<proteinExistence type="inferred from homology"/>
<dbReference type="Gene3D" id="3.30.950.10">
    <property type="entry name" value="Methyltransferase, Cobalt-precorrin-4 Transmethylase, Domain 2"/>
    <property type="match status" value="1"/>
</dbReference>
<keyword evidence="1 6" id="KW-0963">Cytoplasm</keyword>
<name>A0A9W6LP38_9FUSO</name>
<dbReference type="FunFam" id="3.40.1010.10:FF:000007">
    <property type="entry name" value="Ribosomal RNA small subunit methyltransferase I"/>
    <property type="match status" value="1"/>
</dbReference>
<dbReference type="SUPFAM" id="SSF53790">
    <property type="entry name" value="Tetrapyrrole methylase"/>
    <property type="match status" value="1"/>
</dbReference>
<dbReference type="RefSeq" id="WP_281837254.1">
    <property type="nucleotide sequence ID" value="NZ_BSDY01000020.1"/>
</dbReference>
<dbReference type="HAMAP" id="MF_01877">
    <property type="entry name" value="16SrRNA_methyltr_I"/>
    <property type="match status" value="1"/>
</dbReference>
<dbReference type="Proteomes" id="UP001144471">
    <property type="component" value="Unassembled WGS sequence"/>
</dbReference>
<reference evidence="8" key="1">
    <citation type="submission" date="2022-12" db="EMBL/GenBank/DDBJ databases">
        <title>Reference genome sequencing for broad-spectrum identification of bacterial and archaeal isolates by mass spectrometry.</title>
        <authorList>
            <person name="Sekiguchi Y."/>
            <person name="Tourlousse D.M."/>
        </authorList>
    </citation>
    <scope>NUCLEOTIDE SEQUENCE</scope>
    <source>
        <strain evidence="8">10succ1</strain>
    </source>
</reference>
<gene>
    <name evidence="6 8" type="primary">rsmI</name>
    <name evidence="8" type="ORF">PM10SUCC1_31030</name>
</gene>
<accession>A0A9W6LP38</accession>
<comment type="function">
    <text evidence="6">Catalyzes the 2'-O-methylation of the ribose of cytidine 1402 (C1402) in 16S rRNA.</text>
</comment>
<dbReference type="AlphaFoldDB" id="A0A9W6LP38"/>
<keyword evidence="2 6" id="KW-0698">rRNA processing</keyword>